<keyword evidence="3" id="KW-1185">Reference proteome</keyword>
<gene>
    <name evidence="2" type="ORF">E0L32_004948</name>
</gene>
<sequence>MASSSSRALVRALTVIGKVSKEEIMKKNSEGEQWLRAIDTASQTVQEYRVISGHIHLNGEIDLSAPAKMRDKKSSDKSSGSGKSGSSSHKWQPSRDQVNVQTWKIWDMDKQKERDVTSDGQDYYVVIGKKTIRF</sequence>
<dbReference type="OrthoDB" id="3531694at2759"/>
<evidence type="ECO:0000313" key="3">
    <source>
        <dbReference type="Proteomes" id="UP000319257"/>
    </source>
</evidence>
<dbReference type="EMBL" id="SKBQ01000025">
    <property type="protein sequence ID" value="TPX14839.1"/>
    <property type="molecule type" value="Genomic_DNA"/>
</dbReference>
<feature type="compositionally biased region" description="Low complexity" evidence="1">
    <location>
        <begin position="77"/>
        <end position="88"/>
    </location>
</feature>
<proteinExistence type="predicted"/>
<feature type="region of interest" description="Disordered" evidence="1">
    <location>
        <begin position="62"/>
        <end position="97"/>
    </location>
</feature>
<evidence type="ECO:0000313" key="2">
    <source>
        <dbReference type="EMBL" id="TPX14839.1"/>
    </source>
</evidence>
<name>A0A507BBS5_9PEZI</name>
<dbReference type="GeneID" id="41972395"/>
<organism evidence="2 3">
    <name type="scientific">Thyridium curvatum</name>
    <dbReference type="NCBI Taxonomy" id="1093900"/>
    <lineage>
        <taxon>Eukaryota</taxon>
        <taxon>Fungi</taxon>
        <taxon>Dikarya</taxon>
        <taxon>Ascomycota</taxon>
        <taxon>Pezizomycotina</taxon>
        <taxon>Sordariomycetes</taxon>
        <taxon>Sordariomycetidae</taxon>
        <taxon>Thyridiales</taxon>
        <taxon>Thyridiaceae</taxon>
        <taxon>Thyridium</taxon>
    </lineage>
</organism>
<dbReference type="RefSeq" id="XP_030996550.1">
    <property type="nucleotide sequence ID" value="XM_031139415.1"/>
</dbReference>
<evidence type="ECO:0000256" key="1">
    <source>
        <dbReference type="SAM" id="MobiDB-lite"/>
    </source>
</evidence>
<dbReference type="InParanoid" id="A0A507BBS5"/>
<reference evidence="2 3" key="1">
    <citation type="submission" date="2019-06" db="EMBL/GenBank/DDBJ databases">
        <title>Draft genome sequence of the filamentous fungus Phialemoniopsis curvata isolated from diesel fuel.</title>
        <authorList>
            <person name="Varaljay V.A."/>
            <person name="Lyon W.J."/>
            <person name="Crouch A.L."/>
            <person name="Drake C.E."/>
            <person name="Hollomon J.M."/>
            <person name="Nadeau L.J."/>
            <person name="Nunn H.S."/>
            <person name="Stevenson B.S."/>
            <person name="Bojanowski C.L."/>
            <person name="Crookes-Goodson W.J."/>
        </authorList>
    </citation>
    <scope>NUCLEOTIDE SEQUENCE [LARGE SCALE GENOMIC DNA]</scope>
    <source>
        <strain evidence="2 3">D216</strain>
    </source>
</reference>
<protein>
    <submittedName>
        <fullName evidence="2">Uncharacterized protein</fullName>
    </submittedName>
</protein>
<comment type="caution">
    <text evidence="2">The sequence shown here is derived from an EMBL/GenBank/DDBJ whole genome shotgun (WGS) entry which is preliminary data.</text>
</comment>
<accession>A0A507BBS5</accession>
<dbReference type="AlphaFoldDB" id="A0A507BBS5"/>
<dbReference type="Proteomes" id="UP000319257">
    <property type="component" value="Unassembled WGS sequence"/>
</dbReference>